<dbReference type="AlphaFoldDB" id="A0AAW2TJX3"/>
<evidence type="ECO:0000313" key="1">
    <source>
        <dbReference type="EMBL" id="KAL0405047.1"/>
    </source>
</evidence>
<gene>
    <name evidence="1" type="ORF">Sradi_2145500</name>
</gene>
<reference evidence="1" key="1">
    <citation type="submission" date="2020-06" db="EMBL/GenBank/DDBJ databases">
        <authorList>
            <person name="Li T."/>
            <person name="Hu X."/>
            <person name="Zhang T."/>
            <person name="Song X."/>
            <person name="Zhang H."/>
            <person name="Dai N."/>
            <person name="Sheng W."/>
            <person name="Hou X."/>
            <person name="Wei L."/>
        </authorList>
    </citation>
    <scope>NUCLEOTIDE SEQUENCE</scope>
    <source>
        <strain evidence="1">G02</strain>
        <tissue evidence="1">Leaf</tissue>
    </source>
</reference>
<organism evidence="1">
    <name type="scientific">Sesamum radiatum</name>
    <name type="common">Black benniseed</name>
    <dbReference type="NCBI Taxonomy" id="300843"/>
    <lineage>
        <taxon>Eukaryota</taxon>
        <taxon>Viridiplantae</taxon>
        <taxon>Streptophyta</taxon>
        <taxon>Embryophyta</taxon>
        <taxon>Tracheophyta</taxon>
        <taxon>Spermatophyta</taxon>
        <taxon>Magnoliopsida</taxon>
        <taxon>eudicotyledons</taxon>
        <taxon>Gunneridae</taxon>
        <taxon>Pentapetalae</taxon>
        <taxon>asterids</taxon>
        <taxon>lamiids</taxon>
        <taxon>Lamiales</taxon>
        <taxon>Pedaliaceae</taxon>
        <taxon>Sesamum</taxon>
    </lineage>
</organism>
<dbReference type="InterPro" id="IPR044595">
    <property type="entry name" value="KMD1-4"/>
</dbReference>
<dbReference type="GO" id="GO:0080037">
    <property type="term" value="P:negative regulation of cytokinin-activated signaling pathway"/>
    <property type="evidence" value="ECO:0007669"/>
    <property type="project" value="InterPro"/>
</dbReference>
<sequence>MPLPTPLLRPPTIFPCLQTLAPSSPKQRLLLPPKAIRIYPQSRMLGSGAPRPLPLQTSGSTQVRVFFIRPGDYELGPASPRSQIPRWFALVLSSGEHGREAYTIGGWDPSSWEPVRDVFLYEFTTQRWTQCADMPSIRSFFAVGAVEGKVLVAGGHDESKNALNSAWILDIKEEWWELGRMREERDECEGVVVGRSSGW</sequence>
<dbReference type="SUPFAM" id="SSF117281">
    <property type="entry name" value="Kelch motif"/>
    <property type="match status" value="1"/>
</dbReference>
<proteinExistence type="predicted"/>
<comment type="caution">
    <text evidence="1">The sequence shown here is derived from an EMBL/GenBank/DDBJ whole genome shotgun (WGS) entry which is preliminary data.</text>
</comment>
<dbReference type="EMBL" id="JACGWJ010000008">
    <property type="protein sequence ID" value="KAL0405047.1"/>
    <property type="molecule type" value="Genomic_DNA"/>
</dbReference>
<dbReference type="InterPro" id="IPR015915">
    <property type="entry name" value="Kelch-typ_b-propeller"/>
</dbReference>
<name>A0AAW2TJX3_SESRA</name>
<reference evidence="1" key="2">
    <citation type="journal article" date="2024" name="Plant">
        <title>Genomic evolution and insights into agronomic trait innovations of Sesamum species.</title>
        <authorList>
            <person name="Miao H."/>
            <person name="Wang L."/>
            <person name="Qu L."/>
            <person name="Liu H."/>
            <person name="Sun Y."/>
            <person name="Le M."/>
            <person name="Wang Q."/>
            <person name="Wei S."/>
            <person name="Zheng Y."/>
            <person name="Lin W."/>
            <person name="Duan Y."/>
            <person name="Cao H."/>
            <person name="Xiong S."/>
            <person name="Wang X."/>
            <person name="Wei L."/>
            <person name="Li C."/>
            <person name="Ma Q."/>
            <person name="Ju M."/>
            <person name="Zhao R."/>
            <person name="Li G."/>
            <person name="Mu C."/>
            <person name="Tian Q."/>
            <person name="Mei H."/>
            <person name="Zhang T."/>
            <person name="Gao T."/>
            <person name="Zhang H."/>
        </authorList>
    </citation>
    <scope>NUCLEOTIDE SEQUENCE</scope>
    <source>
        <strain evidence="1">G02</strain>
    </source>
</reference>
<dbReference type="InterPro" id="IPR006652">
    <property type="entry name" value="Kelch_1"/>
</dbReference>
<dbReference type="PANTHER" id="PTHR46407:SF4">
    <property type="entry name" value="F-BOX DOMAIN-CONTAINING PROTEIN"/>
    <property type="match status" value="1"/>
</dbReference>
<protein>
    <submittedName>
        <fullName evidence="1">F-box/kelch-repeat protein</fullName>
    </submittedName>
</protein>
<accession>A0AAW2TJX3</accession>
<dbReference type="GO" id="GO:2000762">
    <property type="term" value="P:regulation of phenylpropanoid metabolic process"/>
    <property type="evidence" value="ECO:0007669"/>
    <property type="project" value="InterPro"/>
</dbReference>
<dbReference type="PANTHER" id="PTHR46407">
    <property type="entry name" value="OS02G0208700 PROTEIN"/>
    <property type="match status" value="1"/>
</dbReference>
<dbReference type="Pfam" id="PF01344">
    <property type="entry name" value="Kelch_1"/>
    <property type="match status" value="2"/>
</dbReference>
<dbReference type="SMART" id="SM00612">
    <property type="entry name" value="Kelch"/>
    <property type="match status" value="2"/>
</dbReference>
<dbReference type="Gene3D" id="2.120.10.80">
    <property type="entry name" value="Kelch-type beta propeller"/>
    <property type="match status" value="1"/>
</dbReference>